<feature type="non-terminal residue" evidence="2">
    <location>
        <position position="1"/>
    </location>
</feature>
<evidence type="ECO:0000256" key="1">
    <source>
        <dbReference type="SAM" id="MobiDB-lite"/>
    </source>
</evidence>
<feature type="region of interest" description="Disordered" evidence="1">
    <location>
        <begin position="121"/>
        <end position="144"/>
    </location>
</feature>
<evidence type="ECO:0000313" key="2">
    <source>
        <dbReference type="EMBL" id="GAI55759.1"/>
    </source>
</evidence>
<feature type="compositionally biased region" description="Basic and acidic residues" evidence="1">
    <location>
        <begin position="127"/>
        <end position="144"/>
    </location>
</feature>
<proteinExistence type="predicted"/>
<dbReference type="EMBL" id="BARV01035286">
    <property type="protein sequence ID" value="GAI55759.1"/>
    <property type="molecule type" value="Genomic_DNA"/>
</dbReference>
<sequence>KTAAARSTWLIHPDKENQDRRLFICLKNNLTREKSGLAFQINDGRIEYEQGTITDLADDIFRDEIDQGPSVQEAIEFIDSIFVDDPTPKAIDVLAKARKAGINEKTLRRAKATLDIKSTQHRSGFWRWEKSEPKSSEKPKDENV</sequence>
<comment type="caution">
    <text evidence="2">The sequence shown here is derived from an EMBL/GenBank/DDBJ whole genome shotgun (WGS) entry which is preliminary data.</text>
</comment>
<reference evidence="2" key="1">
    <citation type="journal article" date="2014" name="Front. Microbiol.">
        <title>High frequency of phylogenetically diverse reductive dehalogenase-homologous genes in deep subseafloor sedimentary metagenomes.</title>
        <authorList>
            <person name="Kawai M."/>
            <person name="Futagami T."/>
            <person name="Toyoda A."/>
            <person name="Takaki Y."/>
            <person name="Nishi S."/>
            <person name="Hori S."/>
            <person name="Arai W."/>
            <person name="Tsubouchi T."/>
            <person name="Morono Y."/>
            <person name="Uchiyama I."/>
            <person name="Ito T."/>
            <person name="Fujiyama A."/>
            <person name="Inagaki F."/>
            <person name="Takami H."/>
        </authorList>
    </citation>
    <scope>NUCLEOTIDE SEQUENCE</scope>
    <source>
        <strain evidence="2">Expedition CK06-06</strain>
    </source>
</reference>
<dbReference type="AlphaFoldDB" id="X1RJM1"/>
<name>X1RJM1_9ZZZZ</name>
<gene>
    <name evidence="2" type="ORF">S06H3_55086</name>
</gene>
<accession>X1RJM1</accession>
<organism evidence="2">
    <name type="scientific">marine sediment metagenome</name>
    <dbReference type="NCBI Taxonomy" id="412755"/>
    <lineage>
        <taxon>unclassified sequences</taxon>
        <taxon>metagenomes</taxon>
        <taxon>ecological metagenomes</taxon>
    </lineage>
</organism>
<protein>
    <submittedName>
        <fullName evidence="2">Uncharacterized protein</fullName>
    </submittedName>
</protein>